<comment type="caution">
    <text evidence="12">The sequence shown here is derived from an EMBL/GenBank/DDBJ whole genome shotgun (WGS) entry which is preliminary data.</text>
</comment>
<keyword evidence="5" id="KW-0256">Endoplasmic reticulum</keyword>
<evidence type="ECO:0000256" key="6">
    <source>
        <dbReference type="ARBA" id="ARBA00023180"/>
    </source>
</evidence>
<evidence type="ECO:0000256" key="7">
    <source>
        <dbReference type="ARBA" id="ARBA00040944"/>
    </source>
</evidence>
<name>A0A1V6SXX8_9EURO</name>
<dbReference type="Proteomes" id="UP000191285">
    <property type="component" value="Unassembled WGS sequence"/>
</dbReference>
<evidence type="ECO:0000256" key="3">
    <source>
        <dbReference type="ARBA" id="ARBA00022679"/>
    </source>
</evidence>
<evidence type="ECO:0000256" key="5">
    <source>
        <dbReference type="ARBA" id="ARBA00022824"/>
    </source>
</evidence>
<dbReference type="EMBL" id="MLKD01000017">
    <property type="protein sequence ID" value="OQE18771.1"/>
    <property type="molecule type" value="Genomic_DNA"/>
</dbReference>
<sequence>MPLIGFSGLGKRRCSLLLGSLVLASVFLFAYHHPLLPVYEFTGPSTITSAAEEKDVPVLPAPYTTVPDQSPFCAERFGTTYLDKLRDSATQYCNESSALTCFHSQTVDRWDSFCFGKEAKFQPEDGKFHLGCDMTRTRKTESTSEFPNPSNFHKYWYDTGPSRVLDSWVQMEHEAEFSPQKSQNYTILVKREGATNVWHCLMEIYSMVLSLDILQMTSQPDMPLKPFLSERDAVNTQLIILDDHEDGPYYELWSIFAKKKVIRVKDVPPNTTFENIIVPLAGGSNPLWQGDWKINSCESSALLDTFANRVLAFYSLQNTKPRQNEKITLTFINRVDGRRLVDQEKYLKKLQNEFPLVKVQSIDFAAISFKEQLKIIQETDVLAGVHGAGLTHGIFLPPGSAMVEILPNTLNHKGFRNVASLRGHSYFSTHALKDSKKRNWQSEDISIEIERFMSVMEVAIKTMYNKGLRNYDVS</sequence>
<dbReference type="Pfam" id="PF04577">
    <property type="entry name" value="Glyco_transf_61"/>
    <property type="match status" value="1"/>
</dbReference>
<keyword evidence="13" id="KW-1185">Reference proteome</keyword>
<dbReference type="PANTHER" id="PTHR20961:SF148">
    <property type="entry name" value="EGF DOMAIN-SPECIFIC O-LINKED N-ACETYLGLUCOSAMINE TRANSFERASE"/>
    <property type="match status" value="1"/>
</dbReference>
<keyword evidence="3" id="KW-0808">Transferase</keyword>
<proteinExistence type="predicted"/>
<evidence type="ECO:0000256" key="4">
    <source>
        <dbReference type="ARBA" id="ARBA00022729"/>
    </source>
</evidence>
<keyword evidence="6" id="KW-0325">Glycoprotein</keyword>
<evidence type="ECO:0000256" key="1">
    <source>
        <dbReference type="ARBA" id="ARBA00011970"/>
    </source>
</evidence>
<dbReference type="OrthoDB" id="529273at2759"/>
<organism evidence="12 13">
    <name type="scientific">Penicillium steckii</name>
    <dbReference type="NCBI Taxonomy" id="303698"/>
    <lineage>
        <taxon>Eukaryota</taxon>
        <taxon>Fungi</taxon>
        <taxon>Dikarya</taxon>
        <taxon>Ascomycota</taxon>
        <taxon>Pezizomycotina</taxon>
        <taxon>Eurotiomycetes</taxon>
        <taxon>Eurotiomycetidae</taxon>
        <taxon>Eurotiales</taxon>
        <taxon>Aspergillaceae</taxon>
        <taxon>Penicillium</taxon>
    </lineage>
</organism>
<dbReference type="EC" id="2.4.1.255" evidence="1"/>
<dbReference type="AlphaFoldDB" id="A0A1V6SXX8"/>
<keyword evidence="2" id="KW-0328">Glycosyltransferase</keyword>
<dbReference type="GO" id="GO:0097363">
    <property type="term" value="F:protein O-acetylglucosaminyltransferase activity"/>
    <property type="evidence" value="ECO:0007669"/>
    <property type="project" value="UniProtKB-EC"/>
</dbReference>
<comment type="catalytic activity">
    <reaction evidence="9">
        <text>L-seryl-[protein] + UDP-N-acetyl-alpha-D-glucosamine = 3-O-(N-acetyl-beta-D-glucosaminyl)-L-seryl-[protein] + UDP + H(+)</text>
        <dbReference type="Rhea" id="RHEA:48904"/>
        <dbReference type="Rhea" id="RHEA-COMP:9863"/>
        <dbReference type="Rhea" id="RHEA-COMP:12251"/>
        <dbReference type="ChEBI" id="CHEBI:15378"/>
        <dbReference type="ChEBI" id="CHEBI:29999"/>
        <dbReference type="ChEBI" id="CHEBI:57705"/>
        <dbReference type="ChEBI" id="CHEBI:58223"/>
        <dbReference type="ChEBI" id="CHEBI:90838"/>
        <dbReference type="EC" id="2.4.1.255"/>
    </reaction>
</comment>
<evidence type="ECO:0000256" key="2">
    <source>
        <dbReference type="ARBA" id="ARBA00022676"/>
    </source>
</evidence>
<evidence type="ECO:0000259" key="11">
    <source>
        <dbReference type="Pfam" id="PF04577"/>
    </source>
</evidence>
<dbReference type="InterPro" id="IPR049625">
    <property type="entry name" value="Glyco_transf_61_cat"/>
</dbReference>
<feature type="domain" description="Glycosyltransferase 61 catalytic" evidence="11">
    <location>
        <begin position="303"/>
        <end position="403"/>
    </location>
</feature>
<evidence type="ECO:0000313" key="12">
    <source>
        <dbReference type="EMBL" id="OQE18771.1"/>
    </source>
</evidence>
<evidence type="ECO:0000313" key="13">
    <source>
        <dbReference type="Proteomes" id="UP000191285"/>
    </source>
</evidence>
<keyword evidence="4" id="KW-0732">Signal</keyword>
<dbReference type="STRING" id="303698.A0A1V6SXX8"/>
<gene>
    <name evidence="12" type="ORF">PENSTE_c017G02853</name>
</gene>
<evidence type="ECO:0000256" key="10">
    <source>
        <dbReference type="ARBA" id="ARBA00049432"/>
    </source>
</evidence>
<dbReference type="InterPro" id="IPR007657">
    <property type="entry name" value="Glycosyltransferase_61"/>
</dbReference>
<comment type="catalytic activity">
    <reaction evidence="10">
        <text>L-threonyl-[protein] + UDP-N-acetyl-alpha-D-glucosamine = 3-O-(N-acetyl-beta-D-glucosaminyl)-L-threonyl-[protein] + UDP + H(+)</text>
        <dbReference type="Rhea" id="RHEA:48908"/>
        <dbReference type="Rhea" id="RHEA-COMP:11060"/>
        <dbReference type="Rhea" id="RHEA-COMP:12252"/>
        <dbReference type="ChEBI" id="CHEBI:15378"/>
        <dbReference type="ChEBI" id="CHEBI:30013"/>
        <dbReference type="ChEBI" id="CHEBI:57705"/>
        <dbReference type="ChEBI" id="CHEBI:58223"/>
        <dbReference type="ChEBI" id="CHEBI:90840"/>
        <dbReference type="EC" id="2.4.1.255"/>
    </reaction>
</comment>
<reference evidence="13" key="1">
    <citation type="journal article" date="2017" name="Nat. Microbiol.">
        <title>Global analysis of biosynthetic gene clusters reveals vast potential of secondary metabolite production in Penicillium species.</title>
        <authorList>
            <person name="Nielsen J.C."/>
            <person name="Grijseels S."/>
            <person name="Prigent S."/>
            <person name="Ji B."/>
            <person name="Dainat J."/>
            <person name="Nielsen K.F."/>
            <person name="Frisvad J.C."/>
            <person name="Workman M."/>
            <person name="Nielsen J."/>
        </authorList>
    </citation>
    <scope>NUCLEOTIDE SEQUENCE [LARGE SCALE GENOMIC DNA]</scope>
    <source>
        <strain evidence="13">IBT 24891</strain>
    </source>
</reference>
<evidence type="ECO:0000256" key="8">
    <source>
        <dbReference type="ARBA" id="ARBA00042574"/>
    </source>
</evidence>
<evidence type="ECO:0000256" key="9">
    <source>
        <dbReference type="ARBA" id="ARBA00048317"/>
    </source>
</evidence>
<accession>A0A1V6SXX8</accession>
<protein>
    <recommendedName>
        <fullName evidence="7">EGF domain-specific O-linked N-acetylglucosamine transferase</fullName>
        <ecNumber evidence="1">2.4.1.255</ecNumber>
    </recommendedName>
    <alternativeName>
        <fullName evidence="8">Extracellular O-linked N-acetylglucosamine transferase</fullName>
    </alternativeName>
</protein>
<dbReference type="GO" id="GO:0005788">
    <property type="term" value="C:endoplasmic reticulum lumen"/>
    <property type="evidence" value="ECO:0007669"/>
    <property type="project" value="TreeGrafter"/>
</dbReference>
<dbReference type="PANTHER" id="PTHR20961">
    <property type="entry name" value="GLYCOSYLTRANSFERASE"/>
    <property type="match status" value="1"/>
</dbReference>